<gene>
    <name evidence="1" type="ORF">BCR34DRAFT_281231</name>
</gene>
<evidence type="ECO:0000313" key="2">
    <source>
        <dbReference type="Proteomes" id="UP000193144"/>
    </source>
</evidence>
<comment type="caution">
    <text evidence="1">The sequence shown here is derived from an EMBL/GenBank/DDBJ whole genome shotgun (WGS) entry which is preliminary data.</text>
</comment>
<organism evidence="1 2">
    <name type="scientific">Clohesyomyces aquaticus</name>
    <dbReference type="NCBI Taxonomy" id="1231657"/>
    <lineage>
        <taxon>Eukaryota</taxon>
        <taxon>Fungi</taxon>
        <taxon>Dikarya</taxon>
        <taxon>Ascomycota</taxon>
        <taxon>Pezizomycotina</taxon>
        <taxon>Dothideomycetes</taxon>
        <taxon>Pleosporomycetidae</taxon>
        <taxon>Pleosporales</taxon>
        <taxon>Lindgomycetaceae</taxon>
        <taxon>Clohesyomyces</taxon>
    </lineage>
</organism>
<dbReference type="PANTHER" id="PTHR21310">
    <property type="entry name" value="AMINOGLYCOSIDE PHOSPHOTRANSFERASE-RELATED-RELATED"/>
    <property type="match status" value="1"/>
</dbReference>
<dbReference type="Proteomes" id="UP000193144">
    <property type="component" value="Unassembled WGS sequence"/>
</dbReference>
<accession>A0A1Y1ZRS0</accession>
<evidence type="ECO:0000313" key="1">
    <source>
        <dbReference type="EMBL" id="ORY12936.1"/>
    </source>
</evidence>
<protein>
    <recommendedName>
        <fullName evidence="3">Aminoglycoside phosphotransferase domain-containing protein</fullName>
    </recommendedName>
</protein>
<proteinExistence type="predicted"/>
<sequence length="147" mass="16649">MSPSMLVKYGTHASLIEAKNTLYVAERTSIPIPRLFAAYAYRPLDRDIDDFGSVYDTYIFMEFIEGEDLGKSWAKYNSTEKQIISTDLKKHITELRSLPAADYIGSVHKGPVTGVILEWSTTSRGPFKSEGDFNATIVDDWRMARSR</sequence>
<reference evidence="1 2" key="1">
    <citation type="submission" date="2016-07" db="EMBL/GenBank/DDBJ databases">
        <title>Pervasive Adenine N6-methylation of Active Genes in Fungi.</title>
        <authorList>
            <consortium name="DOE Joint Genome Institute"/>
            <person name="Mondo S.J."/>
            <person name="Dannebaum R.O."/>
            <person name="Kuo R.C."/>
            <person name="Labutti K."/>
            <person name="Haridas S."/>
            <person name="Kuo A."/>
            <person name="Salamov A."/>
            <person name="Ahrendt S.R."/>
            <person name="Lipzen A."/>
            <person name="Sullivan W."/>
            <person name="Andreopoulos W.B."/>
            <person name="Clum A."/>
            <person name="Lindquist E."/>
            <person name="Daum C."/>
            <person name="Ramamoorthy G.K."/>
            <person name="Gryganskyi A."/>
            <person name="Culley D."/>
            <person name="Magnuson J.K."/>
            <person name="James T.Y."/>
            <person name="O'Malley M.A."/>
            <person name="Stajich J.E."/>
            <person name="Spatafora J.W."/>
            <person name="Visel A."/>
            <person name="Grigoriev I.V."/>
        </authorList>
    </citation>
    <scope>NUCLEOTIDE SEQUENCE [LARGE SCALE GENOMIC DNA]</scope>
    <source>
        <strain evidence="1 2">CBS 115471</strain>
    </source>
</reference>
<dbReference type="STRING" id="1231657.A0A1Y1ZRS0"/>
<name>A0A1Y1ZRS0_9PLEO</name>
<dbReference type="OrthoDB" id="2906425at2759"/>
<dbReference type="PANTHER" id="PTHR21310:SF15">
    <property type="entry name" value="AMINOGLYCOSIDE PHOSPHOTRANSFERASE DOMAIN-CONTAINING PROTEIN"/>
    <property type="match status" value="1"/>
</dbReference>
<dbReference type="AlphaFoldDB" id="A0A1Y1ZRS0"/>
<dbReference type="EMBL" id="MCFA01000046">
    <property type="protein sequence ID" value="ORY12936.1"/>
    <property type="molecule type" value="Genomic_DNA"/>
</dbReference>
<keyword evidence="2" id="KW-1185">Reference proteome</keyword>
<evidence type="ECO:0008006" key="3">
    <source>
        <dbReference type="Google" id="ProtNLM"/>
    </source>
</evidence>
<dbReference type="InterPro" id="IPR051678">
    <property type="entry name" value="AGP_Transferase"/>
</dbReference>